<dbReference type="Proteomes" id="UP000759443">
    <property type="component" value="Unassembled WGS sequence"/>
</dbReference>
<reference evidence="5 6" key="1">
    <citation type="submission" date="2021-03" db="EMBL/GenBank/DDBJ databases">
        <title>Genomic Encyclopedia of Type Strains, Phase IV (KMG-IV): sequencing the most valuable type-strain genomes for metagenomic binning, comparative biology and taxonomic classification.</title>
        <authorList>
            <person name="Goeker M."/>
        </authorList>
    </citation>
    <scope>NUCLEOTIDE SEQUENCE [LARGE SCALE GENOMIC DNA]</scope>
    <source>
        <strain evidence="5 6">DSM 21600</strain>
    </source>
</reference>
<dbReference type="InterPro" id="IPR023187">
    <property type="entry name" value="Tscrpt_reg_MarR-type_CS"/>
</dbReference>
<sequence length="154" mass="17135">MANASTLQRQFSATLLSTGRQWRKLVDQHLSSHGVSEASAAPLIFISRLGNGVRQVKLASTVGIEGPSLVRLLDQLEKQGLVIRKDDPEDRRAKGIWLTEEGERVANEVEKLVDELREHILRRVDRADVEAALRVMKAFEDADISELTAENPKG</sequence>
<keyword evidence="2" id="KW-0238">DNA-binding</keyword>
<keyword evidence="3" id="KW-0804">Transcription</keyword>
<evidence type="ECO:0000256" key="1">
    <source>
        <dbReference type="ARBA" id="ARBA00023015"/>
    </source>
</evidence>
<dbReference type="Pfam" id="PF01047">
    <property type="entry name" value="MarR"/>
    <property type="match status" value="1"/>
</dbReference>
<evidence type="ECO:0000259" key="4">
    <source>
        <dbReference type="PROSITE" id="PS50995"/>
    </source>
</evidence>
<dbReference type="Gene3D" id="1.10.10.10">
    <property type="entry name" value="Winged helix-like DNA-binding domain superfamily/Winged helix DNA-binding domain"/>
    <property type="match status" value="1"/>
</dbReference>
<organism evidence="5 6">
    <name type="scientific">Rhizobium halophytocola</name>
    <dbReference type="NCBI Taxonomy" id="735519"/>
    <lineage>
        <taxon>Bacteria</taxon>
        <taxon>Pseudomonadati</taxon>
        <taxon>Pseudomonadota</taxon>
        <taxon>Alphaproteobacteria</taxon>
        <taxon>Hyphomicrobiales</taxon>
        <taxon>Rhizobiaceae</taxon>
        <taxon>Rhizobium/Agrobacterium group</taxon>
        <taxon>Rhizobium</taxon>
    </lineage>
</organism>
<dbReference type="PANTHER" id="PTHR33164:SF64">
    <property type="entry name" value="TRANSCRIPTIONAL REGULATOR SLYA"/>
    <property type="match status" value="1"/>
</dbReference>
<protein>
    <submittedName>
        <fullName evidence="5">MarR family transcriptional regulator for hemolysin</fullName>
    </submittedName>
</protein>
<comment type="caution">
    <text evidence="5">The sequence shown here is derived from an EMBL/GenBank/DDBJ whole genome shotgun (WGS) entry which is preliminary data.</text>
</comment>
<dbReference type="PANTHER" id="PTHR33164">
    <property type="entry name" value="TRANSCRIPTIONAL REGULATOR, MARR FAMILY"/>
    <property type="match status" value="1"/>
</dbReference>
<keyword evidence="6" id="KW-1185">Reference proteome</keyword>
<evidence type="ECO:0000256" key="3">
    <source>
        <dbReference type="ARBA" id="ARBA00023163"/>
    </source>
</evidence>
<evidence type="ECO:0000313" key="5">
    <source>
        <dbReference type="EMBL" id="MBP1852601.1"/>
    </source>
</evidence>
<dbReference type="PRINTS" id="PR00598">
    <property type="entry name" value="HTHMARR"/>
</dbReference>
<dbReference type="PROSITE" id="PS50995">
    <property type="entry name" value="HTH_MARR_2"/>
    <property type="match status" value="1"/>
</dbReference>
<keyword evidence="1" id="KW-0805">Transcription regulation</keyword>
<proteinExistence type="predicted"/>
<dbReference type="RefSeq" id="WP_209947561.1">
    <property type="nucleotide sequence ID" value="NZ_JAGGJU010000012.1"/>
</dbReference>
<dbReference type="InterPro" id="IPR039422">
    <property type="entry name" value="MarR/SlyA-like"/>
</dbReference>
<dbReference type="SMART" id="SM00347">
    <property type="entry name" value="HTH_MARR"/>
    <property type="match status" value="1"/>
</dbReference>
<evidence type="ECO:0000313" key="6">
    <source>
        <dbReference type="Proteomes" id="UP000759443"/>
    </source>
</evidence>
<dbReference type="InterPro" id="IPR036390">
    <property type="entry name" value="WH_DNA-bd_sf"/>
</dbReference>
<accession>A0ABS4E3S9</accession>
<dbReference type="InterPro" id="IPR000835">
    <property type="entry name" value="HTH_MarR-typ"/>
</dbReference>
<feature type="domain" description="HTH marR-type" evidence="4">
    <location>
        <begin position="8"/>
        <end position="141"/>
    </location>
</feature>
<dbReference type="SUPFAM" id="SSF46785">
    <property type="entry name" value="Winged helix' DNA-binding domain"/>
    <property type="match status" value="1"/>
</dbReference>
<name>A0ABS4E3S9_9HYPH</name>
<gene>
    <name evidence="5" type="ORF">J2Z17_004059</name>
</gene>
<dbReference type="InterPro" id="IPR036388">
    <property type="entry name" value="WH-like_DNA-bd_sf"/>
</dbReference>
<dbReference type="PROSITE" id="PS01117">
    <property type="entry name" value="HTH_MARR_1"/>
    <property type="match status" value="1"/>
</dbReference>
<dbReference type="EMBL" id="JAGGJU010000012">
    <property type="protein sequence ID" value="MBP1852601.1"/>
    <property type="molecule type" value="Genomic_DNA"/>
</dbReference>
<evidence type="ECO:0000256" key="2">
    <source>
        <dbReference type="ARBA" id="ARBA00023125"/>
    </source>
</evidence>